<evidence type="ECO:0000256" key="11">
    <source>
        <dbReference type="ARBA" id="ARBA00023136"/>
    </source>
</evidence>
<organism evidence="14 15">
    <name type="scientific">Streptomyces griseoruber</name>
    <dbReference type="NCBI Taxonomy" id="1943"/>
    <lineage>
        <taxon>Bacteria</taxon>
        <taxon>Bacillati</taxon>
        <taxon>Actinomycetota</taxon>
        <taxon>Actinomycetes</taxon>
        <taxon>Kitasatosporales</taxon>
        <taxon>Streptomycetaceae</taxon>
        <taxon>Streptomyces</taxon>
    </lineage>
</organism>
<evidence type="ECO:0000256" key="5">
    <source>
        <dbReference type="ARBA" id="ARBA00022692"/>
    </source>
</evidence>
<keyword evidence="7" id="KW-0378">Hydrolase</keyword>
<proteinExistence type="predicted"/>
<name>A0A124I3V2_9ACTN</name>
<feature type="domain" description="Peptidase M48" evidence="13">
    <location>
        <begin position="84"/>
        <end position="167"/>
    </location>
</feature>
<dbReference type="RefSeq" id="WP_055636988.1">
    <property type="nucleotide sequence ID" value="NZ_JBIRRP010000003.1"/>
</dbReference>
<keyword evidence="9 12" id="KW-1133">Transmembrane helix</keyword>
<evidence type="ECO:0000256" key="12">
    <source>
        <dbReference type="SAM" id="Phobius"/>
    </source>
</evidence>
<gene>
    <name evidence="14" type="ORF">AQJ64_15185</name>
</gene>
<evidence type="ECO:0000313" key="15">
    <source>
        <dbReference type="Proteomes" id="UP000052982"/>
    </source>
</evidence>
<comment type="cofactor">
    <cofactor evidence="1">
        <name>Zn(2+)</name>
        <dbReference type="ChEBI" id="CHEBI:29105"/>
    </cofactor>
</comment>
<evidence type="ECO:0000256" key="7">
    <source>
        <dbReference type="ARBA" id="ARBA00022801"/>
    </source>
</evidence>
<accession>A0A124I3V2</accession>
<evidence type="ECO:0000259" key="13">
    <source>
        <dbReference type="Pfam" id="PF01435"/>
    </source>
</evidence>
<dbReference type="Pfam" id="PF01435">
    <property type="entry name" value="Peptidase_M48"/>
    <property type="match status" value="1"/>
</dbReference>
<feature type="transmembrane region" description="Helical" evidence="12">
    <location>
        <begin position="53"/>
        <end position="68"/>
    </location>
</feature>
<dbReference type="PANTHER" id="PTHR43221">
    <property type="entry name" value="PROTEASE HTPX"/>
    <property type="match status" value="1"/>
</dbReference>
<keyword evidence="8" id="KW-0862">Zinc</keyword>
<evidence type="ECO:0000256" key="10">
    <source>
        <dbReference type="ARBA" id="ARBA00023049"/>
    </source>
</evidence>
<dbReference type="OrthoDB" id="3207364at2"/>
<dbReference type="InterPro" id="IPR050083">
    <property type="entry name" value="HtpX_protease"/>
</dbReference>
<keyword evidence="10" id="KW-0482">Metalloprotease</keyword>
<dbReference type="InterPro" id="IPR001915">
    <property type="entry name" value="Peptidase_M48"/>
</dbReference>
<dbReference type="GO" id="GO:0046872">
    <property type="term" value="F:metal ion binding"/>
    <property type="evidence" value="ECO:0007669"/>
    <property type="project" value="UniProtKB-KW"/>
</dbReference>
<evidence type="ECO:0000256" key="9">
    <source>
        <dbReference type="ARBA" id="ARBA00022989"/>
    </source>
</evidence>
<keyword evidence="6" id="KW-0479">Metal-binding</keyword>
<keyword evidence="5 12" id="KW-0812">Transmembrane</keyword>
<dbReference type="GO" id="GO:0006508">
    <property type="term" value="P:proteolysis"/>
    <property type="evidence" value="ECO:0007669"/>
    <property type="project" value="UniProtKB-KW"/>
</dbReference>
<feature type="transmembrane region" description="Helical" evidence="12">
    <location>
        <begin position="18"/>
        <end position="47"/>
    </location>
</feature>
<reference evidence="14 15" key="1">
    <citation type="submission" date="2015-10" db="EMBL/GenBank/DDBJ databases">
        <title>Draft genome sequence of Streptomyces griseoruber DSM 40281, type strain for the species Streptomyces griseoruber.</title>
        <authorList>
            <person name="Ruckert C."/>
            <person name="Winkler A."/>
            <person name="Kalinowski J."/>
            <person name="Kampfer P."/>
            <person name="Glaeser S."/>
        </authorList>
    </citation>
    <scope>NUCLEOTIDE SEQUENCE [LARGE SCALE GENOMIC DNA]</scope>
    <source>
        <strain evidence="14 15">DSM 40281</strain>
    </source>
</reference>
<evidence type="ECO:0000256" key="2">
    <source>
        <dbReference type="ARBA" id="ARBA00004651"/>
    </source>
</evidence>
<evidence type="ECO:0000313" key="14">
    <source>
        <dbReference type="EMBL" id="KUN84479.1"/>
    </source>
</evidence>
<dbReference type="GO" id="GO:0005886">
    <property type="term" value="C:plasma membrane"/>
    <property type="evidence" value="ECO:0007669"/>
    <property type="project" value="UniProtKB-SubCell"/>
</dbReference>
<dbReference type="AlphaFoldDB" id="A0A124I3V2"/>
<dbReference type="Gene3D" id="3.30.2010.10">
    <property type="entry name" value="Metalloproteases ('zincins'), catalytic domain"/>
    <property type="match status" value="1"/>
</dbReference>
<keyword evidence="15" id="KW-1185">Reference proteome</keyword>
<keyword evidence="11 12" id="KW-0472">Membrane</keyword>
<dbReference type="PANTHER" id="PTHR43221:SF1">
    <property type="entry name" value="PROTEASE HTPX"/>
    <property type="match status" value="1"/>
</dbReference>
<comment type="caution">
    <text evidence="14">The sequence shown here is derived from an EMBL/GenBank/DDBJ whole genome shotgun (WGS) entry which is preliminary data.</text>
</comment>
<dbReference type="STRING" id="1943.AQJ64_15185"/>
<dbReference type="CDD" id="cd07328">
    <property type="entry name" value="M48_Ste24p_like"/>
    <property type="match status" value="1"/>
</dbReference>
<keyword evidence="4" id="KW-0645">Protease</keyword>
<dbReference type="Proteomes" id="UP000052982">
    <property type="component" value="Unassembled WGS sequence"/>
</dbReference>
<dbReference type="EMBL" id="LMWW01000017">
    <property type="protein sequence ID" value="KUN84479.1"/>
    <property type="molecule type" value="Genomic_DNA"/>
</dbReference>
<evidence type="ECO:0000256" key="4">
    <source>
        <dbReference type="ARBA" id="ARBA00022670"/>
    </source>
</evidence>
<dbReference type="GO" id="GO:0004222">
    <property type="term" value="F:metalloendopeptidase activity"/>
    <property type="evidence" value="ECO:0007669"/>
    <property type="project" value="InterPro"/>
</dbReference>
<comment type="subcellular location">
    <subcellularLocation>
        <location evidence="2">Cell membrane</location>
        <topology evidence="2">Multi-pass membrane protein</topology>
    </subcellularLocation>
</comment>
<evidence type="ECO:0000256" key="3">
    <source>
        <dbReference type="ARBA" id="ARBA00022475"/>
    </source>
</evidence>
<evidence type="ECO:0000256" key="1">
    <source>
        <dbReference type="ARBA" id="ARBA00001947"/>
    </source>
</evidence>
<sequence length="483" mass="51818">MDTPIPEPPPRHTAARQWLLAAALLTVGLLPTAVVGAGLLTVCLLWGPDWAPLAPLLLFWFGITGAVARDRGPLPGRAVHPGDEPELAALVRDVADRLGFRAPLLVRIVPVVQASLGTARVSGVRTHVLFLGLPLLRTLTEAELASVVAHELAHHRHVNSRRATLLRYARSRLADRLDAPFRPLAPLAAPLLRASQPDFWQAETAADTDAARIAGTDATAAALRRTVRLHAVFEGLGEPWLSDLAERDAWPEDFYDALETALADPHVAHRAALAAADEDTIDPYAAADHPPEPVRLAALPALPGTGTYGGSPVPLRNAAEITRWCVHRLALQDGEDENDVEAVRLLDLPADELRGLDDDSPTARLFKATGHDTPEAAVTAALDTLADGTWRGLARRLEPGLRRVPRAVRAHVARTVWTAAVASALAEVLETSGWTAATRWTDTVLTSPDRRTVDLRELLAEAVTATDPTAPRALLPSTEETPA</sequence>
<keyword evidence="3" id="KW-1003">Cell membrane</keyword>
<evidence type="ECO:0000256" key="6">
    <source>
        <dbReference type="ARBA" id="ARBA00022723"/>
    </source>
</evidence>
<evidence type="ECO:0000256" key="8">
    <source>
        <dbReference type="ARBA" id="ARBA00022833"/>
    </source>
</evidence>
<protein>
    <recommendedName>
        <fullName evidence="13">Peptidase M48 domain-containing protein</fullName>
    </recommendedName>
</protein>